<evidence type="ECO:0000256" key="1">
    <source>
        <dbReference type="SAM" id="MobiDB-lite"/>
    </source>
</evidence>
<name>A0ABN6MBB3_9ACTN</name>
<accession>A0ABN6MBB3</accession>
<feature type="region of interest" description="Disordered" evidence="1">
    <location>
        <begin position="54"/>
        <end position="76"/>
    </location>
</feature>
<sequence>MAESVEPPKPRAIRLGNLDGRQAVSLGYGADGIEFYGTHETLLSRGIGSVQADTVSGSTGNFAARTTDAGAWRQNG</sequence>
<dbReference type="Proteomes" id="UP001320544">
    <property type="component" value="Chromosome"/>
</dbReference>
<dbReference type="EMBL" id="AP025564">
    <property type="protein sequence ID" value="BDE95312.1"/>
    <property type="molecule type" value="Genomic_DNA"/>
</dbReference>
<protein>
    <submittedName>
        <fullName evidence="2">Uncharacterized protein</fullName>
    </submittedName>
</protein>
<proteinExistence type="predicted"/>
<reference evidence="2 3" key="1">
    <citation type="submission" date="2022-01" db="EMBL/GenBank/DDBJ databases">
        <title>Novel bile acid biosynthetic pathways are enriched in the microbiome of centenarians.</title>
        <authorList>
            <person name="Sato Y."/>
            <person name="Atarashi K."/>
            <person name="Plichta R.D."/>
            <person name="Arai Y."/>
            <person name="Sasajima S."/>
            <person name="Kearney M.S."/>
            <person name="Suda W."/>
            <person name="Takeshita K."/>
            <person name="Sasaki T."/>
            <person name="Okamoto S."/>
            <person name="Skelly N.A."/>
            <person name="Okamura Y."/>
            <person name="Vlamakis H."/>
            <person name="Li Y."/>
            <person name="Tanoue T."/>
            <person name="Takei H."/>
            <person name="Nittono H."/>
            <person name="Narushima S."/>
            <person name="Irie J."/>
            <person name="Itoh H."/>
            <person name="Moriya K."/>
            <person name="Sugiura Y."/>
            <person name="Suematsu M."/>
            <person name="Moritoki N."/>
            <person name="Shibata S."/>
            <person name="Littman R.D."/>
            <person name="Fischbach A.M."/>
            <person name="Uwamino Y."/>
            <person name="Inoue T."/>
            <person name="Honda A."/>
            <person name="Hattori M."/>
            <person name="Murai T."/>
            <person name="Xavier J.R."/>
            <person name="Hirose N."/>
            <person name="Honda K."/>
        </authorList>
    </citation>
    <scope>NUCLEOTIDE SEQUENCE [LARGE SCALE GENOMIC DNA]</scope>
    <source>
        <strain evidence="2 3">CE91-St30</strain>
    </source>
</reference>
<gene>
    <name evidence="2" type="ORF">CE91St30_06450</name>
</gene>
<evidence type="ECO:0000313" key="2">
    <source>
        <dbReference type="EMBL" id="BDE95312.1"/>
    </source>
</evidence>
<evidence type="ECO:0000313" key="3">
    <source>
        <dbReference type="Proteomes" id="UP001320544"/>
    </source>
</evidence>
<organism evidence="2 3">
    <name type="scientific">Raoultibacter timonensis</name>
    <dbReference type="NCBI Taxonomy" id="1907662"/>
    <lineage>
        <taxon>Bacteria</taxon>
        <taxon>Bacillati</taxon>
        <taxon>Actinomycetota</taxon>
        <taxon>Coriobacteriia</taxon>
        <taxon>Eggerthellales</taxon>
        <taxon>Eggerthellaceae</taxon>
        <taxon>Raoultibacter</taxon>
    </lineage>
</organism>
<keyword evidence="3" id="KW-1185">Reference proteome</keyword>